<dbReference type="EMBL" id="CAJNOR010002722">
    <property type="protein sequence ID" value="CAF1332032.1"/>
    <property type="molecule type" value="Genomic_DNA"/>
</dbReference>
<comment type="caution">
    <text evidence="1">The sequence shown here is derived from an EMBL/GenBank/DDBJ whole genome shotgun (WGS) entry which is preliminary data.</text>
</comment>
<accession>A0A815FZD0</accession>
<gene>
    <name evidence="1" type="ORF">XAT740_LOCUS30483</name>
</gene>
<dbReference type="Proteomes" id="UP000663828">
    <property type="component" value="Unassembled WGS sequence"/>
</dbReference>
<organism evidence="1 2">
    <name type="scientific">Adineta ricciae</name>
    <name type="common">Rotifer</name>
    <dbReference type="NCBI Taxonomy" id="249248"/>
    <lineage>
        <taxon>Eukaryota</taxon>
        <taxon>Metazoa</taxon>
        <taxon>Spiralia</taxon>
        <taxon>Gnathifera</taxon>
        <taxon>Rotifera</taxon>
        <taxon>Eurotatoria</taxon>
        <taxon>Bdelloidea</taxon>
        <taxon>Adinetida</taxon>
        <taxon>Adinetidae</taxon>
        <taxon>Adineta</taxon>
    </lineage>
</organism>
<evidence type="ECO:0000313" key="2">
    <source>
        <dbReference type="Proteomes" id="UP000663828"/>
    </source>
</evidence>
<evidence type="ECO:0000313" key="1">
    <source>
        <dbReference type="EMBL" id="CAF1332032.1"/>
    </source>
</evidence>
<name>A0A815FZD0_ADIRI</name>
<dbReference type="AlphaFoldDB" id="A0A815FZD0"/>
<proteinExistence type="predicted"/>
<protein>
    <submittedName>
        <fullName evidence="1">Uncharacterized protein</fullName>
    </submittedName>
</protein>
<reference evidence="1" key="1">
    <citation type="submission" date="2021-02" db="EMBL/GenBank/DDBJ databases">
        <authorList>
            <person name="Nowell W R."/>
        </authorList>
    </citation>
    <scope>NUCLEOTIDE SEQUENCE</scope>
</reference>
<sequence length="66" mass="7179">MSLSDSNAKTSLPPAKRFQITVLMHQIVKFFGSSHNPQEKPVTAENCIVLPSISVTNPDGQTIVVE</sequence>
<keyword evidence="2" id="KW-1185">Reference proteome</keyword>